<gene>
    <name evidence="1" type="ORF">DPMN_079659</name>
</gene>
<organism evidence="1 2">
    <name type="scientific">Dreissena polymorpha</name>
    <name type="common">Zebra mussel</name>
    <name type="synonym">Mytilus polymorpha</name>
    <dbReference type="NCBI Taxonomy" id="45954"/>
    <lineage>
        <taxon>Eukaryota</taxon>
        <taxon>Metazoa</taxon>
        <taxon>Spiralia</taxon>
        <taxon>Lophotrochozoa</taxon>
        <taxon>Mollusca</taxon>
        <taxon>Bivalvia</taxon>
        <taxon>Autobranchia</taxon>
        <taxon>Heteroconchia</taxon>
        <taxon>Euheterodonta</taxon>
        <taxon>Imparidentia</taxon>
        <taxon>Neoheterodontei</taxon>
        <taxon>Myida</taxon>
        <taxon>Dreissenoidea</taxon>
        <taxon>Dreissenidae</taxon>
        <taxon>Dreissena</taxon>
    </lineage>
</organism>
<reference evidence="1" key="2">
    <citation type="submission" date="2020-11" db="EMBL/GenBank/DDBJ databases">
        <authorList>
            <person name="McCartney M.A."/>
            <person name="Auch B."/>
            <person name="Kono T."/>
            <person name="Mallez S."/>
            <person name="Becker A."/>
            <person name="Gohl D.M."/>
            <person name="Silverstein K.A.T."/>
            <person name="Koren S."/>
            <person name="Bechman K.B."/>
            <person name="Herman A."/>
            <person name="Abrahante J.E."/>
            <person name="Garbe J."/>
        </authorList>
    </citation>
    <scope>NUCLEOTIDE SEQUENCE</scope>
    <source>
        <strain evidence="1">Duluth1</strain>
        <tissue evidence="1">Whole animal</tissue>
    </source>
</reference>
<reference evidence="1" key="1">
    <citation type="journal article" date="2019" name="bioRxiv">
        <title>The Genome of the Zebra Mussel, Dreissena polymorpha: A Resource for Invasive Species Research.</title>
        <authorList>
            <person name="McCartney M.A."/>
            <person name="Auch B."/>
            <person name="Kono T."/>
            <person name="Mallez S."/>
            <person name="Zhang Y."/>
            <person name="Obille A."/>
            <person name="Becker A."/>
            <person name="Abrahante J.E."/>
            <person name="Garbe J."/>
            <person name="Badalamenti J.P."/>
            <person name="Herman A."/>
            <person name="Mangelson H."/>
            <person name="Liachko I."/>
            <person name="Sullivan S."/>
            <person name="Sone E.D."/>
            <person name="Koren S."/>
            <person name="Silverstein K.A.T."/>
            <person name="Beckman K.B."/>
            <person name="Gohl D.M."/>
        </authorList>
    </citation>
    <scope>NUCLEOTIDE SEQUENCE</scope>
    <source>
        <strain evidence="1">Duluth1</strain>
        <tissue evidence="1">Whole animal</tissue>
    </source>
</reference>
<dbReference type="Proteomes" id="UP000828390">
    <property type="component" value="Unassembled WGS sequence"/>
</dbReference>
<name>A0A9D3YTI0_DREPO</name>
<evidence type="ECO:0000313" key="2">
    <source>
        <dbReference type="Proteomes" id="UP000828390"/>
    </source>
</evidence>
<sequence length="91" mass="10160">MATAIRWSLPSDVTSRYMTSTGTGYRSPVKVRHRSPVKVRHQSTSTGYWSPSIVHRSSCTSHRAPVILGPVRSTVNFGPFWSRFIPVCLAI</sequence>
<dbReference type="EMBL" id="JAIWYP010000015">
    <property type="protein sequence ID" value="KAH3704600.1"/>
    <property type="molecule type" value="Genomic_DNA"/>
</dbReference>
<accession>A0A9D3YTI0</accession>
<comment type="caution">
    <text evidence="1">The sequence shown here is derived from an EMBL/GenBank/DDBJ whole genome shotgun (WGS) entry which is preliminary data.</text>
</comment>
<protein>
    <submittedName>
        <fullName evidence="1">Uncharacterized protein</fullName>
    </submittedName>
</protein>
<keyword evidence="2" id="KW-1185">Reference proteome</keyword>
<evidence type="ECO:0000313" key="1">
    <source>
        <dbReference type="EMBL" id="KAH3704600.1"/>
    </source>
</evidence>
<proteinExistence type="predicted"/>
<dbReference type="AlphaFoldDB" id="A0A9D3YTI0"/>